<evidence type="ECO:0000256" key="8">
    <source>
        <dbReference type="HAMAP-Rule" id="MF_00509"/>
    </source>
</evidence>
<comment type="subcellular location">
    <subcellularLocation>
        <location evidence="8">Cell inner membrane</location>
        <topology evidence="8">Single-pass type I membrane protein</topology>
    </subcellularLocation>
    <text evidence="8">Localizes to the Z ring in an FtsZ-dependent manner.</text>
</comment>
<dbReference type="GO" id="GO:0005886">
    <property type="term" value="C:plasma membrane"/>
    <property type="evidence" value="ECO:0007669"/>
    <property type="project" value="UniProtKB-SubCell"/>
</dbReference>
<keyword evidence="7 8" id="KW-0131">Cell cycle</keyword>
<keyword evidence="3 8" id="KW-0132">Cell division</keyword>
<feature type="compositionally biased region" description="Acidic residues" evidence="10">
    <location>
        <begin position="205"/>
        <end position="231"/>
    </location>
</feature>
<evidence type="ECO:0000259" key="11">
    <source>
        <dbReference type="SMART" id="SM00771"/>
    </source>
</evidence>
<comment type="function">
    <text evidence="8 9">Essential cell division protein that stabilizes the FtsZ protofilaments by cross-linking them and that serves as a cytoplasmic membrane anchor for the Z ring. Also required for the recruitment to the septal ring of downstream cell division proteins.</text>
</comment>
<keyword evidence="1 8" id="KW-1003">Cell membrane</keyword>
<feature type="compositionally biased region" description="Low complexity" evidence="10">
    <location>
        <begin position="115"/>
        <end position="132"/>
    </location>
</feature>
<keyword evidence="5 8" id="KW-1133">Transmembrane helix</keyword>
<evidence type="ECO:0000256" key="3">
    <source>
        <dbReference type="ARBA" id="ARBA00022618"/>
    </source>
</evidence>
<evidence type="ECO:0000256" key="1">
    <source>
        <dbReference type="ARBA" id="ARBA00022475"/>
    </source>
</evidence>
<feature type="domain" description="ZipA C-terminal FtsZ-binding" evidence="11">
    <location>
        <begin position="921"/>
        <end position="1051"/>
    </location>
</feature>
<evidence type="ECO:0000256" key="9">
    <source>
        <dbReference type="RuleBase" id="RU003612"/>
    </source>
</evidence>
<comment type="subunit">
    <text evidence="8">Interacts with FtsZ via their C-terminal domains.</text>
</comment>
<dbReference type="InterPro" id="IPR011919">
    <property type="entry name" value="Cell_div_ZipA"/>
</dbReference>
<dbReference type="OrthoDB" id="7054914at2"/>
<dbReference type="GO" id="GO:0000917">
    <property type="term" value="P:division septum assembly"/>
    <property type="evidence" value="ECO:0007669"/>
    <property type="project" value="TreeGrafter"/>
</dbReference>
<feature type="region of interest" description="Disordered" evidence="10">
    <location>
        <begin position="183"/>
        <end position="465"/>
    </location>
</feature>
<reference evidence="12" key="1">
    <citation type="journal article" date="2014" name="Int. J. Syst. Evol. Microbiol.">
        <title>Complete genome sequence of Corynebacterium casei LMG S-19264T (=DSM 44701T), isolated from a smear-ripened cheese.</title>
        <authorList>
            <consortium name="US DOE Joint Genome Institute (JGI-PGF)"/>
            <person name="Walter F."/>
            <person name="Albersmeier A."/>
            <person name="Kalinowski J."/>
            <person name="Ruckert C."/>
        </authorList>
    </citation>
    <scope>NUCLEOTIDE SEQUENCE</scope>
    <source>
        <strain evidence="12">CGMCC 1.15425</strain>
    </source>
</reference>
<keyword evidence="13" id="KW-1185">Reference proteome</keyword>
<dbReference type="HAMAP" id="MF_00509">
    <property type="entry name" value="ZipA"/>
    <property type="match status" value="1"/>
</dbReference>
<keyword evidence="6 8" id="KW-0472">Membrane</keyword>
<comment type="similarity">
    <text evidence="8 9">Belongs to the ZipA family.</text>
</comment>
<feature type="compositionally biased region" description="Acidic residues" evidence="10">
    <location>
        <begin position="522"/>
        <end position="534"/>
    </location>
</feature>
<feature type="compositionally biased region" description="Polar residues" evidence="10">
    <location>
        <begin position="75"/>
        <end position="90"/>
    </location>
</feature>
<feature type="region of interest" description="Disordered" evidence="10">
    <location>
        <begin position="75"/>
        <end position="133"/>
    </location>
</feature>
<feature type="compositionally biased region" description="Basic and acidic residues" evidence="10">
    <location>
        <begin position="622"/>
        <end position="631"/>
    </location>
</feature>
<dbReference type="SUPFAM" id="SSF64383">
    <property type="entry name" value="Cell-division protein ZipA, C-terminal domain"/>
    <property type="match status" value="1"/>
</dbReference>
<evidence type="ECO:0000256" key="2">
    <source>
        <dbReference type="ARBA" id="ARBA00022519"/>
    </source>
</evidence>
<evidence type="ECO:0000256" key="4">
    <source>
        <dbReference type="ARBA" id="ARBA00022692"/>
    </source>
</evidence>
<dbReference type="GO" id="GO:0043093">
    <property type="term" value="P:FtsZ-dependent cytokinesis"/>
    <property type="evidence" value="ECO:0007669"/>
    <property type="project" value="UniProtKB-UniRule"/>
</dbReference>
<feature type="compositionally biased region" description="Polar residues" evidence="10">
    <location>
        <begin position="760"/>
        <end position="794"/>
    </location>
</feature>
<feature type="region of interest" description="Disordered" evidence="10">
    <location>
        <begin position="667"/>
        <end position="921"/>
    </location>
</feature>
<protein>
    <recommendedName>
        <fullName evidence="8 9">Cell division protein ZipA</fullName>
    </recommendedName>
</protein>
<dbReference type="EMBL" id="BMIY01000008">
    <property type="protein sequence ID" value="GFZ77438.1"/>
    <property type="molecule type" value="Genomic_DNA"/>
</dbReference>
<name>A0A916QLG9_9GAMM</name>
<evidence type="ECO:0000256" key="5">
    <source>
        <dbReference type="ARBA" id="ARBA00022989"/>
    </source>
</evidence>
<feature type="compositionally biased region" description="Acidic residues" evidence="10">
    <location>
        <begin position="669"/>
        <end position="715"/>
    </location>
</feature>
<gene>
    <name evidence="8" type="primary">zipA</name>
    <name evidence="12" type="ORF">GCM10011403_20570</name>
</gene>
<keyword evidence="2 8" id="KW-0997">Cell inner membrane</keyword>
<reference evidence="12" key="2">
    <citation type="submission" date="2020-09" db="EMBL/GenBank/DDBJ databases">
        <authorList>
            <person name="Sun Q."/>
            <person name="Zhou Y."/>
        </authorList>
    </citation>
    <scope>NUCLEOTIDE SEQUENCE</scope>
    <source>
        <strain evidence="12">CGMCC 1.15425</strain>
    </source>
</reference>
<dbReference type="SMART" id="SM00771">
    <property type="entry name" value="ZipA_C"/>
    <property type="match status" value="1"/>
</dbReference>
<feature type="compositionally biased region" description="Acidic residues" evidence="10">
    <location>
        <begin position="604"/>
        <end position="621"/>
    </location>
</feature>
<feature type="compositionally biased region" description="Acidic residues" evidence="10">
    <location>
        <begin position="447"/>
        <end position="465"/>
    </location>
</feature>
<organism evidence="12 13">
    <name type="scientific">Pseudohongiella nitratireducens</name>
    <dbReference type="NCBI Taxonomy" id="1768907"/>
    <lineage>
        <taxon>Bacteria</taxon>
        <taxon>Pseudomonadati</taxon>
        <taxon>Pseudomonadota</taxon>
        <taxon>Gammaproteobacteria</taxon>
        <taxon>Pseudomonadales</taxon>
        <taxon>Pseudohongiellaceae</taxon>
        <taxon>Pseudohongiella</taxon>
    </lineage>
</organism>
<dbReference type="InterPro" id="IPR036765">
    <property type="entry name" value="ZipA_FtsZ-bd_C_sf"/>
</dbReference>
<evidence type="ECO:0000256" key="6">
    <source>
        <dbReference type="ARBA" id="ARBA00023136"/>
    </source>
</evidence>
<feature type="compositionally biased region" description="Acidic residues" evidence="10">
    <location>
        <begin position="297"/>
        <end position="310"/>
    </location>
</feature>
<feature type="compositionally biased region" description="Acidic residues" evidence="10">
    <location>
        <begin position="319"/>
        <end position="349"/>
    </location>
</feature>
<keyword evidence="4 8" id="KW-0812">Transmembrane</keyword>
<feature type="compositionally biased region" description="Basic and acidic residues" evidence="10">
    <location>
        <begin position="276"/>
        <end position="289"/>
    </location>
</feature>
<feature type="compositionally biased region" description="Polar residues" evidence="10">
    <location>
        <begin position="837"/>
        <end position="851"/>
    </location>
</feature>
<feature type="compositionally biased region" description="Acidic residues" evidence="10">
    <location>
        <begin position="391"/>
        <end position="403"/>
    </location>
</feature>
<dbReference type="PANTHER" id="PTHR38685">
    <property type="entry name" value="CELL DIVISION PROTEIN ZIPA"/>
    <property type="match status" value="1"/>
</dbReference>
<dbReference type="NCBIfam" id="TIGR02205">
    <property type="entry name" value="septum_zipA"/>
    <property type="match status" value="1"/>
</dbReference>
<evidence type="ECO:0000256" key="10">
    <source>
        <dbReference type="SAM" id="MobiDB-lite"/>
    </source>
</evidence>
<accession>A0A916QLG9</accession>
<dbReference type="InterPro" id="IPR007449">
    <property type="entry name" value="ZipA_FtsZ-bd_C"/>
</dbReference>
<evidence type="ECO:0000313" key="12">
    <source>
        <dbReference type="EMBL" id="GFZ77438.1"/>
    </source>
</evidence>
<evidence type="ECO:0000256" key="7">
    <source>
        <dbReference type="ARBA" id="ARBA00023306"/>
    </source>
</evidence>
<feature type="region of interest" description="Disordered" evidence="10">
    <location>
        <begin position="604"/>
        <end position="652"/>
    </location>
</feature>
<feature type="region of interest" description="Disordered" evidence="10">
    <location>
        <begin position="499"/>
        <end position="590"/>
    </location>
</feature>
<sequence length="1066" mass="118746">MSIRELLILLLIFAIVVVVLRGIFVAISGRKNKIKIALDKNIPEYDLDELELRELPSGGARQVERSFARVMQSQGLNETASGQAKATTQAKAPPRKSTLKPPRTNAFKNRDQNRAAATDAHQTSAADTDAQTPFTETEAVETVQADHFQEHKQEQEQEMTPVSETLASTEGMDLVETEVEEVTVTSEEVAEDSDGIEPVTTGTDIDNDDPLGESINDDNWDNNAEMDDAWMDDVSPAREVNRTAAATTQSESSVLSESVSDQELEETEAEEEDGAADFHEEGFDLDHAEPLFANNRDDDDWEDSDSDASEADALFSEAAADDLESSDWDVDDEEERPELEDWDDEEEDNNVFLSDVSEPGEVMEEREPTENEMADIASEESAKEGLQASDNDADWDNFEDDQPEPVLGDYAEEEDSEPLASVEDDEGDDSVETEEDAGLEAVNFEQGDADADPLIDEGDEDSGSVDVDLVAEEYAQDEALHPEREERDLDHVLDELLEENAAPMTVSAEDEDLDVSGSAESAESEEERETEEMTEDGKKTSDSLEYSANEDVDNEVLFEDRDDEDFDPLFDYSENDEDSGFDDEPVAGDNFYSLDAEDKVDSAVDQEDQLIAEEDELQEAEYSDREEKYSDRDEDTADVSELAEEAAQYDDVVETAETAETAEIAEIAETAEADEDSVPDFDDELEADAEPEPSEDDAFAAVDPEDDLDELFDDEDRLRRQAAMEEIEEKESSRGRSWMSWASGAFKRLGAKKSADTIESVESTPEQVHQQQDPVESNADQDQWYEQTEENAQTEYDKRYTEHQEQETVWNNADDQQGLGCPEDGYPEDAYPEESVGRQQGAGSYQEQQLSLDIEVDAQAAEAVAGQQDDGYGRQRRAAPGQATGQSASPYQQQSAFDDGFDQDPYTDSSYEENDDDSNEPSEVLAINVLARQGRRFAGDELLQVLLSSGLRFGEMSIFHRHANGKNGPVLFSVANALNPGTFDLNEISEFTTPGVCFFMTLPNVASNNMLVYEQMLATARHVQQSLDAELKDDNRSVMTAQTMEHYRQRIRDFELQQLKHAHGRR</sequence>
<feature type="compositionally biased region" description="Acidic residues" evidence="10">
    <location>
        <begin position="910"/>
        <end position="920"/>
    </location>
</feature>
<dbReference type="RefSeq" id="WP_068811747.1">
    <property type="nucleotide sequence ID" value="NZ_BMIY01000008.1"/>
</dbReference>
<evidence type="ECO:0000313" key="13">
    <source>
        <dbReference type="Proteomes" id="UP000627715"/>
    </source>
</evidence>
<dbReference type="Gene3D" id="3.30.1400.10">
    <property type="entry name" value="ZipA, C-terminal FtsZ-binding domain"/>
    <property type="match status" value="1"/>
</dbReference>
<feature type="compositionally biased region" description="Acidic residues" evidence="10">
    <location>
        <begin position="632"/>
        <end position="652"/>
    </location>
</feature>
<proteinExistence type="inferred from homology"/>
<dbReference type="PANTHER" id="PTHR38685:SF1">
    <property type="entry name" value="CELL DIVISION PROTEIN ZIPA"/>
    <property type="match status" value="1"/>
</dbReference>
<dbReference type="GO" id="GO:0032153">
    <property type="term" value="C:cell division site"/>
    <property type="evidence" value="ECO:0007669"/>
    <property type="project" value="UniProtKB-UniRule"/>
</dbReference>
<dbReference type="AlphaFoldDB" id="A0A916QLG9"/>
<feature type="compositionally biased region" description="Acidic residues" evidence="10">
    <location>
        <begin position="260"/>
        <end position="275"/>
    </location>
</feature>
<feature type="compositionally biased region" description="Basic and acidic residues" evidence="10">
    <location>
        <begin position="795"/>
        <end position="806"/>
    </location>
</feature>
<comment type="caution">
    <text evidence="12">The sequence shown here is derived from an EMBL/GenBank/DDBJ whole genome shotgun (WGS) entry which is preliminary data.</text>
</comment>
<feature type="compositionally biased region" description="Acidic residues" evidence="10">
    <location>
        <begin position="548"/>
        <end position="586"/>
    </location>
</feature>
<dbReference type="Pfam" id="PF04354">
    <property type="entry name" value="ZipA_C"/>
    <property type="match status" value="1"/>
</dbReference>
<feature type="compositionally biased region" description="Acidic residues" evidence="10">
    <location>
        <begin position="410"/>
        <end position="438"/>
    </location>
</feature>
<feature type="compositionally biased region" description="Polar residues" evidence="10">
    <location>
        <begin position="883"/>
        <end position="896"/>
    </location>
</feature>
<feature type="compositionally biased region" description="Low complexity" evidence="10">
    <location>
        <begin position="249"/>
        <end position="259"/>
    </location>
</feature>
<dbReference type="Proteomes" id="UP000627715">
    <property type="component" value="Unassembled WGS sequence"/>
</dbReference>